<dbReference type="RefSeq" id="WP_189461430.1">
    <property type="nucleotide sequence ID" value="NZ_BMYO01000007.1"/>
</dbReference>
<dbReference type="InterPro" id="IPR004701">
    <property type="entry name" value="PTS_EIIA_man-typ"/>
</dbReference>
<evidence type="ECO:0000256" key="6">
    <source>
        <dbReference type="ARBA" id="ARBA00022683"/>
    </source>
</evidence>
<dbReference type="InterPro" id="IPR033887">
    <property type="entry name" value="PTS_IIA_man"/>
</dbReference>
<dbReference type="InterPro" id="IPR051471">
    <property type="entry name" value="Bacterial_PTS_sugar_comp"/>
</dbReference>
<dbReference type="Pfam" id="PF03610">
    <property type="entry name" value="EIIA-man"/>
    <property type="match status" value="1"/>
</dbReference>
<dbReference type="SUPFAM" id="SSF53062">
    <property type="entry name" value="PTS system fructose IIA component-like"/>
    <property type="match status" value="1"/>
</dbReference>
<keyword evidence="4" id="KW-0762">Sugar transport</keyword>
<dbReference type="Gene3D" id="3.40.50.510">
    <property type="entry name" value="Phosphotransferase system, mannose-type IIA component"/>
    <property type="match status" value="1"/>
</dbReference>
<dbReference type="Proteomes" id="UP000604737">
    <property type="component" value="Unassembled WGS sequence"/>
</dbReference>
<dbReference type="InterPro" id="IPR036662">
    <property type="entry name" value="PTS_EIIA_man-typ_sf"/>
</dbReference>
<sequence>MISLILTGHGRIASGIQEAITQVFGAQADLHVVDFPDGMGTGDLEVRLNEVLGTCSSETVFFTDLLGGSPFRIASILAQARPGTEVIAGMNLSMFAEMLFERDDIATAAEFRQRAIEAGQGGITSLADRLARQQKRAEAVDGL</sequence>
<dbReference type="PANTHER" id="PTHR33799">
    <property type="entry name" value="PTS PERMEASE-RELATED-RELATED"/>
    <property type="match status" value="1"/>
</dbReference>
<proteinExistence type="predicted"/>
<keyword evidence="6" id="KW-0598">Phosphotransferase system</keyword>
<keyword evidence="2" id="KW-0813">Transport</keyword>
<comment type="subcellular location">
    <subcellularLocation>
        <location evidence="1">Cytoplasm</location>
    </subcellularLocation>
</comment>
<gene>
    <name evidence="9" type="ORF">GCM10007350_27070</name>
</gene>
<evidence type="ECO:0000259" key="8">
    <source>
        <dbReference type="PROSITE" id="PS51096"/>
    </source>
</evidence>
<keyword evidence="10" id="KW-1185">Reference proteome</keyword>
<dbReference type="NCBIfam" id="NF040761">
    <property type="entry name" value="AgaF"/>
    <property type="match status" value="1"/>
</dbReference>
<evidence type="ECO:0000313" key="10">
    <source>
        <dbReference type="Proteomes" id="UP000604737"/>
    </source>
</evidence>
<keyword evidence="3" id="KW-0963">Cytoplasm</keyword>
<evidence type="ECO:0000256" key="7">
    <source>
        <dbReference type="ARBA" id="ARBA00022777"/>
    </source>
</evidence>
<reference evidence="10" key="1">
    <citation type="journal article" date="2019" name="Int. J. Syst. Evol. Microbiol.">
        <title>The Global Catalogue of Microorganisms (GCM) 10K type strain sequencing project: providing services to taxonomists for standard genome sequencing and annotation.</title>
        <authorList>
            <consortium name="The Broad Institute Genomics Platform"/>
            <consortium name="The Broad Institute Genome Sequencing Center for Infectious Disease"/>
            <person name="Wu L."/>
            <person name="Ma J."/>
        </authorList>
    </citation>
    <scope>NUCLEOTIDE SEQUENCE [LARGE SCALE GENOMIC DNA]</scope>
    <source>
        <strain evidence="10">KCTC 23701</strain>
    </source>
</reference>
<keyword evidence="5" id="KW-0808">Transferase</keyword>
<evidence type="ECO:0000256" key="1">
    <source>
        <dbReference type="ARBA" id="ARBA00004496"/>
    </source>
</evidence>
<name>A0ABQ3H1M1_9NEIS</name>
<dbReference type="PROSITE" id="PS51096">
    <property type="entry name" value="PTS_EIIA_TYPE_4"/>
    <property type="match status" value="1"/>
</dbReference>
<evidence type="ECO:0000256" key="3">
    <source>
        <dbReference type="ARBA" id="ARBA00022490"/>
    </source>
</evidence>
<evidence type="ECO:0000256" key="2">
    <source>
        <dbReference type="ARBA" id="ARBA00022448"/>
    </source>
</evidence>
<dbReference type="EMBL" id="BMYO01000007">
    <property type="protein sequence ID" value="GHD65867.1"/>
    <property type="molecule type" value="Genomic_DNA"/>
</dbReference>
<keyword evidence="7" id="KW-0418">Kinase</keyword>
<evidence type="ECO:0000256" key="5">
    <source>
        <dbReference type="ARBA" id="ARBA00022679"/>
    </source>
</evidence>
<organism evidence="9 10">
    <name type="scientific">Jeongeupia chitinilytica</name>
    <dbReference type="NCBI Taxonomy" id="1041641"/>
    <lineage>
        <taxon>Bacteria</taxon>
        <taxon>Pseudomonadati</taxon>
        <taxon>Pseudomonadota</taxon>
        <taxon>Betaproteobacteria</taxon>
        <taxon>Neisseriales</taxon>
        <taxon>Chitinibacteraceae</taxon>
        <taxon>Jeongeupia</taxon>
    </lineage>
</organism>
<dbReference type="PANTHER" id="PTHR33799:SF1">
    <property type="entry name" value="PTS SYSTEM MANNOSE-SPECIFIC EIIAB COMPONENT-RELATED"/>
    <property type="match status" value="1"/>
</dbReference>
<accession>A0ABQ3H1M1</accession>
<dbReference type="CDD" id="cd00006">
    <property type="entry name" value="PTS_IIA_man"/>
    <property type="match status" value="1"/>
</dbReference>
<comment type="caution">
    <text evidence="9">The sequence shown here is derived from an EMBL/GenBank/DDBJ whole genome shotgun (WGS) entry which is preliminary data.</text>
</comment>
<evidence type="ECO:0000256" key="4">
    <source>
        <dbReference type="ARBA" id="ARBA00022597"/>
    </source>
</evidence>
<evidence type="ECO:0000313" key="9">
    <source>
        <dbReference type="EMBL" id="GHD65867.1"/>
    </source>
</evidence>
<feature type="domain" description="PTS EIIA type-4" evidence="8">
    <location>
        <begin position="1"/>
        <end position="123"/>
    </location>
</feature>
<protein>
    <submittedName>
        <fullName evidence="9">PTS N-acetylgalactosamine transporter subunit IIA</fullName>
    </submittedName>
</protein>